<protein>
    <submittedName>
        <fullName evidence="2">Uncharacterized protein</fullName>
    </submittedName>
</protein>
<reference evidence="2 3" key="1">
    <citation type="submission" date="2018-09" db="EMBL/GenBank/DDBJ databases">
        <title>Genomic investigation of the strawberry pathogen Phytophthora fragariae indicates pathogenicity is determined by transcriptional variation in three key races.</title>
        <authorList>
            <person name="Adams T.M."/>
            <person name="Armitage A.D."/>
            <person name="Sobczyk M.K."/>
            <person name="Bates H.J."/>
            <person name="Dunwell J.M."/>
            <person name="Nellist C.F."/>
            <person name="Harrison R.J."/>
        </authorList>
    </citation>
    <scope>NUCLEOTIDE SEQUENCE [LARGE SCALE GENOMIC DNA]</scope>
    <source>
        <strain evidence="2 3">NOV-77</strain>
    </source>
</reference>
<dbReference type="AlphaFoldDB" id="A0A6G0R7A6"/>
<accession>A0A6G0R7A6</accession>
<dbReference type="EMBL" id="QXFY01001312">
    <property type="protein sequence ID" value="KAE9321408.1"/>
    <property type="molecule type" value="Genomic_DNA"/>
</dbReference>
<proteinExistence type="predicted"/>
<sequence>MKARSNAKLMTRRQARLWEQRRLLHVQQLQAAARSELANQQWVRAHPDSRTSSWWNCDDGGEGIRLDTTCSNSSCSLYLRGTGVAATPTNNHGEVERMLTMMDGSGYQSGSTTGYSNSAESWRDLLVEKACNRALEESGPVIVTDGVEGRQLLDAYDRRRVGHDGRQVAAGGERIHSATPHEGDLGRDESRCDELGTEWTV</sequence>
<evidence type="ECO:0000313" key="3">
    <source>
        <dbReference type="Proteomes" id="UP000486351"/>
    </source>
</evidence>
<name>A0A6G0R7A6_9STRA</name>
<gene>
    <name evidence="2" type="ORF">PF008_g17812</name>
</gene>
<dbReference type="Proteomes" id="UP000486351">
    <property type="component" value="Unassembled WGS sequence"/>
</dbReference>
<feature type="region of interest" description="Disordered" evidence="1">
    <location>
        <begin position="172"/>
        <end position="201"/>
    </location>
</feature>
<evidence type="ECO:0000313" key="2">
    <source>
        <dbReference type="EMBL" id="KAE9321408.1"/>
    </source>
</evidence>
<evidence type="ECO:0000256" key="1">
    <source>
        <dbReference type="SAM" id="MobiDB-lite"/>
    </source>
</evidence>
<organism evidence="2 3">
    <name type="scientific">Phytophthora fragariae</name>
    <dbReference type="NCBI Taxonomy" id="53985"/>
    <lineage>
        <taxon>Eukaryota</taxon>
        <taxon>Sar</taxon>
        <taxon>Stramenopiles</taxon>
        <taxon>Oomycota</taxon>
        <taxon>Peronosporomycetes</taxon>
        <taxon>Peronosporales</taxon>
        <taxon>Peronosporaceae</taxon>
        <taxon>Phytophthora</taxon>
    </lineage>
</organism>
<comment type="caution">
    <text evidence="2">The sequence shown here is derived from an EMBL/GenBank/DDBJ whole genome shotgun (WGS) entry which is preliminary data.</text>
</comment>
<feature type="compositionally biased region" description="Basic and acidic residues" evidence="1">
    <location>
        <begin position="173"/>
        <end position="194"/>
    </location>
</feature>